<reference evidence="5 6" key="1">
    <citation type="journal article" date="2017" name="Mol. Plant">
        <title>The Genome of Medicinal Plant Macleaya cordata Provides New Insights into Benzylisoquinoline Alkaloids Metabolism.</title>
        <authorList>
            <person name="Liu X."/>
            <person name="Liu Y."/>
            <person name="Huang P."/>
            <person name="Ma Y."/>
            <person name="Qing Z."/>
            <person name="Tang Q."/>
            <person name="Cao H."/>
            <person name="Cheng P."/>
            <person name="Zheng Y."/>
            <person name="Yuan Z."/>
            <person name="Zhou Y."/>
            <person name="Liu J."/>
            <person name="Tang Z."/>
            <person name="Zhuo Y."/>
            <person name="Zhang Y."/>
            <person name="Yu L."/>
            <person name="Huang J."/>
            <person name="Yang P."/>
            <person name="Peng Q."/>
            <person name="Zhang J."/>
            <person name="Jiang W."/>
            <person name="Zhang Z."/>
            <person name="Lin K."/>
            <person name="Ro D.K."/>
            <person name="Chen X."/>
            <person name="Xiong X."/>
            <person name="Shang Y."/>
            <person name="Huang S."/>
            <person name="Zeng J."/>
        </authorList>
    </citation>
    <scope>NUCLEOTIDE SEQUENCE [LARGE SCALE GENOMIC DNA]</scope>
    <source>
        <strain evidence="6">cv. BLH2017</strain>
        <tissue evidence="5">Root</tissue>
    </source>
</reference>
<dbReference type="GO" id="GO:0003729">
    <property type="term" value="F:mRNA binding"/>
    <property type="evidence" value="ECO:0007669"/>
    <property type="project" value="UniProtKB-ARBA"/>
</dbReference>
<sequence>MKHYFFYNKNPTLKSSPPLRLNKLMQSVLCYKLVEKERISIWVIKFMIWYQIGLNSKKNLFQWNALISGYTRNELWADAISVFCELLMVIHGLAIKMGLNSDVFVGNALVAMEMLVREDGLRPDVATLVTILPVCAGEGEVEMGRLVHGLAVRLGLNQELMVSNALVDMYVKCGYMSDAQILFDKIVHKNVVSWNVMIGGYSREGKVDGTFNLLCRMQMMEEKMRANAITILNVLPACLEQSELRSLKELHGYAFRNGFQYDEMVANALIAAYAKCGSMSAANSVFDGIETKTVSSWNALIGGNAQNGDPRSAMDLFLQMTFSGLEPDWFSIGSILLACAHLKSLSDGKAIHGFVLRNGLEMDSFIGISLLSLYIRCGKPLSARIFFDGMDEKTKVSWNAMIAGYSQNGLPENAINLFREMQQDSIQPSEVAIMSVLTACAQLAALRLGKEAHCFTLKADLTEDAFISSSLIDMYAKSGSIEQSRRVFDGLVEKDAVSWTVMITGYGIHGLGGEAIELFEMMQREGLKPDRYTFIGILMACSHSGLVEEGLKYFSGMQSEHKIEPKLEHYACMVDMLGRAGHLDHAASLVEEMPDEPDAGIWGSLLSACRTYGNTDLGETVSKKLLELEPNKAEHYVLISNLFAGSGRWDDVRRVRGKMKEMGLGKDAGCSWIEVRGKVYNFIAGDDTLSESEEIRRMWRVLEDKIRGIGYVPDTSSVLHELDEGEKEELLRGHSEKLAIAFGLLKMTKGATVRVCKNLRICCDCHNAAKLVSKVMQREIIVRDNKRFHHFRDGVCSCRDYW</sequence>
<evidence type="ECO:0000259" key="4">
    <source>
        <dbReference type="Pfam" id="PF14432"/>
    </source>
</evidence>
<proteinExistence type="inferred from homology"/>
<dbReference type="PROSITE" id="PS51375">
    <property type="entry name" value="PPR"/>
    <property type="match status" value="4"/>
</dbReference>
<dbReference type="Pfam" id="PF13041">
    <property type="entry name" value="PPR_2"/>
    <property type="match status" value="3"/>
</dbReference>
<evidence type="ECO:0000256" key="1">
    <source>
        <dbReference type="ARBA" id="ARBA00006643"/>
    </source>
</evidence>
<dbReference type="NCBIfam" id="TIGR00756">
    <property type="entry name" value="PPR"/>
    <property type="match status" value="4"/>
</dbReference>
<feature type="repeat" description="PPR" evidence="3">
    <location>
        <begin position="293"/>
        <end position="327"/>
    </location>
</feature>
<feature type="domain" description="DYW" evidence="4">
    <location>
        <begin position="710"/>
        <end position="802"/>
    </location>
</feature>
<feature type="repeat" description="PPR" evidence="3">
    <location>
        <begin position="394"/>
        <end position="428"/>
    </location>
</feature>
<keyword evidence="2" id="KW-0677">Repeat</keyword>
<dbReference type="PANTHER" id="PTHR47926">
    <property type="entry name" value="PENTATRICOPEPTIDE REPEAT-CONTAINING PROTEIN"/>
    <property type="match status" value="1"/>
</dbReference>
<dbReference type="Gene3D" id="1.25.40.10">
    <property type="entry name" value="Tetratricopeptide repeat domain"/>
    <property type="match status" value="4"/>
</dbReference>
<evidence type="ECO:0000313" key="5">
    <source>
        <dbReference type="EMBL" id="OVA12533.1"/>
    </source>
</evidence>
<dbReference type="Pfam" id="PF20431">
    <property type="entry name" value="E_motif"/>
    <property type="match status" value="1"/>
</dbReference>
<dbReference type="OMA" id="FQWNALV"/>
<comment type="similarity">
    <text evidence="1">Belongs to the PPR family. PCMP-H subfamily.</text>
</comment>
<keyword evidence="6" id="KW-1185">Reference proteome</keyword>
<dbReference type="Proteomes" id="UP000195402">
    <property type="component" value="Unassembled WGS sequence"/>
</dbReference>
<feature type="repeat" description="PPR" evidence="3">
    <location>
        <begin position="190"/>
        <end position="224"/>
    </location>
</feature>
<dbReference type="InterPro" id="IPR046848">
    <property type="entry name" value="E_motif"/>
</dbReference>
<name>A0A200QPZ1_MACCD</name>
<evidence type="ECO:0000313" key="6">
    <source>
        <dbReference type="Proteomes" id="UP000195402"/>
    </source>
</evidence>
<protein>
    <submittedName>
        <fullName evidence="5">Pentatricopeptide repeat</fullName>
    </submittedName>
</protein>
<accession>A0A200QPZ1</accession>
<evidence type="ECO:0000256" key="3">
    <source>
        <dbReference type="PROSITE-ProRule" id="PRU00708"/>
    </source>
</evidence>
<feature type="repeat" description="PPR" evidence="3">
    <location>
        <begin position="495"/>
        <end position="529"/>
    </location>
</feature>
<dbReference type="AlphaFoldDB" id="A0A200QPZ1"/>
<dbReference type="FunFam" id="1.25.40.10:FF:000227">
    <property type="entry name" value="Pentatricopeptide repeat-containing protein At3g13880"/>
    <property type="match status" value="1"/>
</dbReference>
<dbReference type="FunFam" id="1.25.40.10:FF:000351">
    <property type="entry name" value="Pentatricopeptide repeat-containing protein"/>
    <property type="match status" value="1"/>
</dbReference>
<dbReference type="InterPro" id="IPR032867">
    <property type="entry name" value="DYW_dom"/>
</dbReference>
<comment type="caution">
    <text evidence="5">The sequence shown here is derived from an EMBL/GenBank/DDBJ whole genome shotgun (WGS) entry which is preliminary data.</text>
</comment>
<evidence type="ECO:0000256" key="2">
    <source>
        <dbReference type="ARBA" id="ARBA00022737"/>
    </source>
</evidence>
<dbReference type="FunCoup" id="A0A200QPZ1">
    <property type="interactions" value="772"/>
</dbReference>
<dbReference type="GO" id="GO:0008270">
    <property type="term" value="F:zinc ion binding"/>
    <property type="evidence" value="ECO:0007669"/>
    <property type="project" value="InterPro"/>
</dbReference>
<dbReference type="Pfam" id="PF01535">
    <property type="entry name" value="PPR"/>
    <property type="match status" value="6"/>
</dbReference>
<organism evidence="5 6">
    <name type="scientific">Macleaya cordata</name>
    <name type="common">Five-seeded plume-poppy</name>
    <name type="synonym">Bocconia cordata</name>
    <dbReference type="NCBI Taxonomy" id="56857"/>
    <lineage>
        <taxon>Eukaryota</taxon>
        <taxon>Viridiplantae</taxon>
        <taxon>Streptophyta</taxon>
        <taxon>Embryophyta</taxon>
        <taxon>Tracheophyta</taxon>
        <taxon>Spermatophyta</taxon>
        <taxon>Magnoliopsida</taxon>
        <taxon>Ranunculales</taxon>
        <taxon>Papaveraceae</taxon>
        <taxon>Papaveroideae</taxon>
        <taxon>Macleaya</taxon>
    </lineage>
</organism>
<dbReference type="InParanoid" id="A0A200QPZ1"/>
<gene>
    <name evidence="5" type="ORF">BVC80_9011g45</name>
</gene>
<dbReference type="Pfam" id="PF14432">
    <property type="entry name" value="DYW_deaminase"/>
    <property type="match status" value="1"/>
</dbReference>
<dbReference type="GO" id="GO:0009451">
    <property type="term" value="P:RNA modification"/>
    <property type="evidence" value="ECO:0007669"/>
    <property type="project" value="InterPro"/>
</dbReference>
<dbReference type="InterPro" id="IPR046960">
    <property type="entry name" value="PPR_At4g14850-like_plant"/>
</dbReference>
<dbReference type="InterPro" id="IPR002885">
    <property type="entry name" value="PPR_rpt"/>
</dbReference>
<dbReference type="FunFam" id="1.25.40.10:FF:000361">
    <property type="entry name" value="Pentatricopeptide repeat-containing protein chloroplastic"/>
    <property type="match status" value="1"/>
</dbReference>
<dbReference type="FunFam" id="1.25.40.10:FF:000690">
    <property type="entry name" value="Pentatricopeptide repeat-containing protein"/>
    <property type="match status" value="1"/>
</dbReference>
<dbReference type="OrthoDB" id="1859983at2759"/>
<dbReference type="InterPro" id="IPR011990">
    <property type="entry name" value="TPR-like_helical_dom_sf"/>
</dbReference>
<dbReference type="EMBL" id="MVGT01001376">
    <property type="protein sequence ID" value="OVA12533.1"/>
    <property type="molecule type" value="Genomic_DNA"/>
</dbReference>
<dbReference type="PANTHER" id="PTHR47926:SF383">
    <property type="entry name" value="DYW DOMAIN-CONTAINING PROTEIN"/>
    <property type="match status" value="1"/>
</dbReference>